<dbReference type="AlphaFoldDB" id="A0A9Q1JY25"/>
<accession>A0A9Q1JY25</accession>
<dbReference type="Proteomes" id="UP001153076">
    <property type="component" value="Unassembled WGS sequence"/>
</dbReference>
<reference evidence="2" key="1">
    <citation type="submission" date="2022-04" db="EMBL/GenBank/DDBJ databases">
        <title>Carnegiea gigantea Genome sequencing and assembly v2.</title>
        <authorList>
            <person name="Copetti D."/>
            <person name="Sanderson M.J."/>
            <person name="Burquez A."/>
            <person name="Wojciechowski M.F."/>
        </authorList>
    </citation>
    <scope>NUCLEOTIDE SEQUENCE</scope>
    <source>
        <strain evidence="2">SGP5-SGP5p</strain>
        <tissue evidence="2">Aerial part</tissue>
    </source>
</reference>
<dbReference type="PANTHER" id="PTHR31065:SF35">
    <property type="entry name" value="PLATZ TRANSCRIPTION FACTOR FAMILY PROTEIN"/>
    <property type="match status" value="1"/>
</dbReference>
<dbReference type="EMBL" id="JAKOGI010000531">
    <property type="protein sequence ID" value="KAJ8433526.1"/>
    <property type="molecule type" value="Genomic_DNA"/>
</dbReference>
<feature type="region of interest" description="Disordered" evidence="1">
    <location>
        <begin position="1"/>
        <end position="23"/>
    </location>
</feature>
<evidence type="ECO:0000313" key="3">
    <source>
        <dbReference type="Proteomes" id="UP001153076"/>
    </source>
</evidence>
<gene>
    <name evidence="2" type="ORF">Cgig2_018079</name>
</gene>
<evidence type="ECO:0000256" key="1">
    <source>
        <dbReference type="SAM" id="MobiDB-lite"/>
    </source>
</evidence>
<sequence length="190" mass="21750">MDGVISYGRIGKKNKDEGQDRSGVGLGTPLANAHVEGELLQYLAMFMGAYKKRITMFCIDAWEIDALLPLCLTRHRESRVFRSSYHNVVRANEIQRYIDIIRHPDINNKQCKDCVLNERHNQGQARESPKHLLKICCVSLDSSDFCLWPQGQSRHQNEMITRKTVWVPGSESDESSTPKKIQKMMLSTTI</sequence>
<protein>
    <submittedName>
        <fullName evidence="2">Uncharacterized protein</fullName>
    </submittedName>
</protein>
<name>A0A9Q1JY25_9CARY</name>
<proteinExistence type="predicted"/>
<organism evidence="2 3">
    <name type="scientific">Carnegiea gigantea</name>
    <dbReference type="NCBI Taxonomy" id="171969"/>
    <lineage>
        <taxon>Eukaryota</taxon>
        <taxon>Viridiplantae</taxon>
        <taxon>Streptophyta</taxon>
        <taxon>Embryophyta</taxon>
        <taxon>Tracheophyta</taxon>
        <taxon>Spermatophyta</taxon>
        <taxon>Magnoliopsida</taxon>
        <taxon>eudicotyledons</taxon>
        <taxon>Gunneridae</taxon>
        <taxon>Pentapetalae</taxon>
        <taxon>Caryophyllales</taxon>
        <taxon>Cactineae</taxon>
        <taxon>Cactaceae</taxon>
        <taxon>Cactoideae</taxon>
        <taxon>Echinocereeae</taxon>
        <taxon>Carnegiea</taxon>
    </lineage>
</organism>
<keyword evidence="3" id="KW-1185">Reference proteome</keyword>
<comment type="caution">
    <text evidence="2">The sequence shown here is derived from an EMBL/GenBank/DDBJ whole genome shotgun (WGS) entry which is preliminary data.</text>
</comment>
<dbReference type="PANTHER" id="PTHR31065">
    <property type="entry name" value="PLATZ TRANSCRIPTION FACTOR FAMILY PROTEIN"/>
    <property type="match status" value="1"/>
</dbReference>
<dbReference type="OrthoDB" id="1908108at2759"/>
<evidence type="ECO:0000313" key="2">
    <source>
        <dbReference type="EMBL" id="KAJ8433526.1"/>
    </source>
</evidence>